<dbReference type="Gene3D" id="3.40.630.30">
    <property type="match status" value="1"/>
</dbReference>
<proteinExistence type="predicted"/>
<dbReference type="EMBL" id="QEAO01000052">
    <property type="protein sequence ID" value="TPX31010.1"/>
    <property type="molecule type" value="Genomic_DNA"/>
</dbReference>
<feature type="region of interest" description="Disordered" evidence="1">
    <location>
        <begin position="1"/>
        <end position="27"/>
    </location>
</feature>
<dbReference type="OrthoDB" id="196847at2759"/>
<keyword evidence="3" id="KW-1185">Reference proteome</keyword>
<dbReference type="SUPFAM" id="SSF55729">
    <property type="entry name" value="Acyl-CoA N-acyltransferases (Nat)"/>
    <property type="match status" value="1"/>
</dbReference>
<dbReference type="Proteomes" id="UP000319731">
    <property type="component" value="Unassembled WGS sequence"/>
</dbReference>
<sequence>MASKQQTKFQQVSHNKPTSSSVSIEKTKKKPLYTAKDTAATAALIKKATASVSPALLALPAKDVVVVSVKLNDNNNSSSVSSSRQDSAVPALTGLPPIVGLITPDAVEKATDVVCNAFATDPLFQYVLQPVGGPEGRPDLHRLFQSVYVAGSVKHGMAYQVEDCGSLALFFPPGTDVADSWADLLKMLAPVPLPALTRYLVDYVAPTELAKRTHLGIGTKAERRYYNLSVAATRPDKQGMGLLKHVLKPALARADAEGAVTWLESTKERNVPIYERFGFKTVETIYLKDKTPIFLMMREPQV</sequence>
<organism evidence="2 3">
    <name type="scientific">Synchytrium microbalum</name>
    <dbReference type="NCBI Taxonomy" id="1806994"/>
    <lineage>
        <taxon>Eukaryota</taxon>
        <taxon>Fungi</taxon>
        <taxon>Fungi incertae sedis</taxon>
        <taxon>Chytridiomycota</taxon>
        <taxon>Chytridiomycota incertae sedis</taxon>
        <taxon>Chytridiomycetes</taxon>
        <taxon>Synchytriales</taxon>
        <taxon>Synchytriaceae</taxon>
        <taxon>Synchytrium</taxon>
    </lineage>
</organism>
<name>A0A507BKM0_9FUNG</name>
<dbReference type="RefSeq" id="XP_031022540.1">
    <property type="nucleotide sequence ID" value="XM_031171458.1"/>
</dbReference>
<evidence type="ECO:0000313" key="3">
    <source>
        <dbReference type="Proteomes" id="UP000319731"/>
    </source>
</evidence>
<dbReference type="AlphaFoldDB" id="A0A507BKM0"/>
<protein>
    <recommendedName>
        <fullName evidence="4">N-acetyltransferase domain-containing protein</fullName>
    </recommendedName>
</protein>
<dbReference type="STRING" id="1806994.A0A507BKM0"/>
<reference evidence="2 3" key="1">
    <citation type="journal article" date="2019" name="Sci. Rep.">
        <title>Comparative genomics of chytrid fungi reveal insights into the obligate biotrophic and pathogenic lifestyle of Synchytrium endobioticum.</title>
        <authorList>
            <person name="van de Vossenberg B.T.L.H."/>
            <person name="Warris S."/>
            <person name="Nguyen H.D.T."/>
            <person name="van Gent-Pelzer M.P.E."/>
            <person name="Joly D.L."/>
            <person name="van de Geest H.C."/>
            <person name="Bonants P.J.M."/>
            <person name="Smith D.S."/>
            <person name="Levesque C.A."/>
            <person name="van der Lee T.A.J."/>
        </authorList>
    </citation>
    <scope>NUCLEOTIDE SEQUENCE [LARGE SCALE GENOMIC DNA]</scope>
    <source>
        <strain evidence="2 3">JEL517</strain>
    </source>
</reference>
<evidence type="ECO:0000313" key="2">
    <source>
        <dbReference type="EMBL" id="TPX31010.1"/>
    </source>
</evidence>
<accession>A0A507BKM0</accession>
<evidence type="ECO:0000256" key="1">
    <source>
        <dbReference type="SAM" id="MobiDB-lite"/>
    </source>
</evidence>
<comment type="caution">
    <text evidence="2">The sequence shown here is derived from an EMBL/GenBank/DDBJ whole genome shotgun (WGS) entry which is preliminary data.</text>
</comment>
<gene>
    <name evidence="2" type="ORF">SmJEL517_g05532</name>
</gene>
<dbReference type="PANTHER" id="PTHR42791:SF1">
    <property type="entry name" value="N-ACETYLTRANSFERASE DOMAIN-CONTAINING PROTEIN"/>
    <property type="match status" value="1"/>
</dbReference>
<evidence type="ECO:0008006" key="4">
    <source>
        <dbReference type="Google" id="ProtNLM"/>
    </source>
</evidence>
<dbReference type="InterPro" id="IPR052523">
    <property type="entry name" value="Trichothecene_AcTrans"/>
</dbReference>
<feature type="compositionally biased region" description="Polar residues" evidence="1">
    <location>
        <begin position="1"/>
        <end position="24"/>
    </location>
</feature>
<dbReference type="InterPro" id="IPR016181">
    <property type="entry name" value="Acyl_CoA_acyltransferase"/>
</dbReference>
<dbReference type="PANTHER" id="PTHR42791">
    <property type="entry name" value="GNAT FAMILY ACETYLTRANSFERASE"/>
    <property type="match status" value="1"/>
</dbReference>
<dbReference type="GeneID" id="42006755"/>